<dbReference type="PANTHER" id="PTHR43311">
    <property type="entry name" value="GLUTAMATE--TRNA LIGASE"/>
    <property type="match status" value="1"/>
</dbReference>
<evidence type="ECO:0000256" key="4">
    <source>
        <dbReference type="ARBA" id="ARBA00022917"/>
    </source>
</evidence>
<dbReference type="Pfam" id="PF19269">
    <property type="entry name" value="Anticodon_2"/>
    <property type="match status" value="1"/>
</dbReference>
<dbReference type="EMBL" id="BARS01048865">
    <property type="protein sequence ID" value="GAG28425.1"/>
    <property type="molecule type" value="Genomic_DNA"/>
</dbReference>
<dbReference type="SUPFAM" id="SSF48163">
    <property type="entry name" value="An anticodon-binding domain of class I aminoacyl-tRNA synthetases"/>
    <property type="match status" value="1"/>
</dbReference>
<evidence type="ECO:0000256" key="1">
    <source>
        <dbReference type="ARBA" id="ARBA00022598"/>
    </source>
</evidence>
<dbReference type="InterPro" id="IPR049940">
    <property type="entry name" value="GluQ/Sye"/>
</dbReference>
<proteinExistence type="predicted"/>
<dbReference type="GO" id="GO:0006424">
    <property type="term" value="P:glutamyl-tRNA aminoacylation"/>
    <property type="evidence" value="ECO:0007669"/>
    <property type="project" value="TreeGrafter"/>
</dbReference>
<dbReference type="InterPro" id="IPR008925">
    <property type="entry name" value="aa_tRNA-synth_I_cd-bd_sf"/>
</dbReference>
<keyword evidence="5" id="KW-0030">Aminoacyl-tRNA synthetase</keyword>
<keyword evidence="4" id="KW-0648">Protein biosynthesis</keyword>
<keyword evidence="1" id="KW-0436">Ligase</keyword>
<dbReference type="GO" id="GO:0005524">
    <property type="term" value="F:ATP binding"/>
    <property type="evidence" value="ECO:0007669"/>
    <property type="project" value="UniProtKB-KW"/>
</dbReference>
<dbReference type="GO" id="GO:0005829">
    <property type="term" value="C:cytosol"/>
    <property type="evidence" value="ECO:0007669"/>
    <property type="project" value="TreeGrafter"/>
</dbReference>
<dbReference type="PANTHER" id="PTHR43311:SF1">
    <property type="entry name" value="GLUTAMYL-Q TRNA(ASP) SYNTHETASE"/>
    <property type="match status" value="1"/>
</dbReference>
<evidence type="ECO:0000256" key="5">
    <source>
        <dbReference type="ARBA" id="ARBA00023146"/>
    </source>
</evidence>
<evidence type="ECO:0000313" key="7">
    <source>
        <dbReference type="EMBL" id="GAG28425.1"/>
    </source>
</evidence>
<dbReference type="InterPro" id="IPR045462">
    <property type="entry name" value="aa-tRNA-synth_I_cd-bd"/>
</dbReference>
<dbReference type="InterPro" id="IPR020751">
    <property type="entry name" value="aa-tRNA-synth_I_codon-bd_sub2"/>
</dbReference>
<sequence length="145" mass="16296">PLAEADSETLEKIIKANEGARTLAQAEQKSRFLFLADDKIDYDEKAIKTVLMKHDGVNILRIVRDRLAEMDEFTEQEIEKMLRGLAQEKKVGLGKVAQPLRVAICGTTVSLPIFNSIQLLGKKRTLARIDITLKKFGTVTEAEER</sequence>
<accession>X0WCQ9</accession>
<dbReference type="GO" id="GO:0004818">
    <property type="term" value="F:glutamate-tRNA ligase activity"/>
    <property type="evidence" value="ECO:0007669"/>
    <property type="project" value="TreeGrafter"/>
</dbReference>
<name>X0WCQ9_9ZZZZ</name>
<dbReference type="GO" id="GO:0000049">
    <property type="term" value="F:tRNA binding"/>
    <property type="evidence" value="ECO:0007669"/>
    <property type="project" value="InterPro"/>
</dbReference>
<evidence type="ECO:0000259" key="6">
    <source>
        <dbReference type="Pfam" id="PF19269"/>
    </source>
</evidence>
<keyword evidence="3" id="KW-0067">ATP-binding</keyword>
<keyword evidence="2" id="KW-0547">Nucleotide-binding</keyword>
<evidence type="ECO:0000256" key="2">
    <source>
        <dbReference type="ARBA" id="ARBA00022741"/>
    </source>
</evidence>
<feature type="domain" description="Aminoacyl-tRNA synthetase class I anticodon-binding" evidence="6">
    <location>
        <begin position="6"/>
        <end position="131"/>
    </location>
</feature>
<protein>
    <recommendedName>
        <fullName evidence="6">Aminoacyl-tRNA synthetase class I anticodon-binding domain-containing protein</fullName>
    </recommendedName>
</protein>
<comment type="caution">
    <text evidence="7">The sequence shown here is derived from an EMBL/GenBank/DDBJ whole genome shotgun (WGS) entry which is preliminary data.</text>
</comment>
<evidence type="ECO:0000256" key="3">
    <source>
        <dbReference type="ARBA" id="ARBA00022840"/>
    </source>
</evidence>
<reference evidence="7" key="1">
    <citation type="journal article" date="2014" name="Front. Microbiol.">
        <title>High frequency of phylogenetically diverse reductive dehalogenase-homologous genes in deep subseafloor sedimentary metagenomes.</title>
        <authorList>
            <person name="Kawai M."/>
            <person name="Futagami T."/>
            <person name="Toyoda A."/>
            <person name="Takaki Y."/>
            <person name="Nishi S."/>
            <person name="Hori S."/>
            <person name="Arai W."/>
            <person name="Tsubouchi T."/>
            <person name="Morono Y."/>
            <person name="Uchiyama I."/>
            <person name="Ito T."/>
            <person name="Fujiyama A."/>
            <person name="Inagaki F."/>
            <person name="Takami H."/>
        </authorList>
    </citation>
    <scope>NUCLEOTIDE SEQUENCE</scope>
    <source>
        <strain evidence="7">Expedition CK06-06</strain>
    </source>
</reference>
<organism evidence="7">
    <name type="scientific">marine sediment metagenome</name>
    <dbReference type="NCBI Taxonomy" id="412755"/>
    <lineage>
        <taxon>unclassified sequences</taxon>
        <taxon>metagenomes</taxon>
        <taxon>ecological metagenomes</taxon>
    </lineage>
</organism>
<dbReference type="AlphaFoldDB" id="X0WCQ9"/>
<gene>
    <name evidence="7" type="ORF">S01H1_73154</name>
</gene>
<dbReference type="Gene3D" id="1.10.10.350">
    <property type="match status" value="1"/>
</dbReference>
<feature type="non-terminal residue" evidence="7">
    <location>
        <position position="1"/>
    </location>
</feature>